<reference evidence="1 2" key="1">
    <citation type="submission" date="2020-02" db="EMBL/GenBank/DDBJ databases">
        <title>Genome sequences of Thiorhodococcus mannitoliphagus and Thiorhodococcus minor, purple sulfur photosynthetic bacteria in the gammaproteobacterial family, Chromatiaceae.</title>
        <authorList>
            <person name="Aviles F.A."/>
            <person name="Meyer T.E."/>
            <person name="Kyndt J.A."/>
        </authorList>
    </citation>
    <scope>NUCLEOTIDE SEQUENCE [LARGE SCALE GENOMIC DNA]</scope>
    <source>
        <strain evidence="1 2">DSM 11518</strain>
    </source>
</reference>
<dbReference type="AlphaFoldDB" id="A0A6M0K013"/>
<comment type="caution">
    <text evidence="1">The sequence shown here is derived from an EMBL/GenBank/DDBJ whole genome shotgun (WGS) entry which is preliminary data.</text>
</comment>
<sequence length="203" mass="22080">MVSTATTFSPADSEAALASHTGRMVLTPADPHASPQVGLLVEALVETGFVGERLEMSEAPAYRIGPGFLSLLAFAGCAVSIASDPDGQGGFCHIRIPPSWEHPHLLVGRNTRAPRCIGCRARLVDWRERAAHWASHPHAGVTCPSCGETRPPWLWDWKDQGGFGRLFILVEEIFPSEATPTPALFDLLIRASGTGWRHFYVQD</sequence>
<dbReference type="EMBL" id="JAAIJQ010000033">
    <property type="protein sequence ID" value="NEV62709.1"/>
    <property type="molecule type" value="Genomic_DNA"/>
</dbReference>
<organism evidence="1 2">
    <name type="scientific">Thiorhodococcus minor</name>
    <dbReference type="NCBI Taxonomy" id="57489"/>
    <lineage>
        <taxon>Bacteria</taxon>
        <taxon>Pseudomonadati</taxon>
        <taxon>Pseudomonadota</taxon>
        <taxon>Gammaproteobacteria</taxon>
        <taxon>Chromatiales</taxon>
        <taxon>Chromatiaceae</taxon>
        <taxon>Thiorhodococcus</taxon>
    </lineage>
</organism>
<dbReference type="RefSeq" id="WP_164453175.1">
    <property type="nucleotide sequence ID" value="NZ_JAAIJQ010000033.1"/>
</dbReference>
<accession>A0A6M0K013</accession>
<protein>
    <submittedName>
        <fullName evidence="1">Uncharacterized protein</fullName>
    </submittedName>
</protein>
<evidence type="ECO:0000313" key="1">
    <source>
        <dbReference type="EMBL" id="NEV62709.1"/>
    </source>
</evidence>
<gene>
    <name evidence="1" type="ORF">G3446_12550</name>
</gene>
<evidence type="ECO:0000313" key="2">
    <source>
        <dbReference type="Proteomes" id="UP000483379"/>
    </source>
</evidence>
<keyword evidence="2" id="KW-1185">Reference proteome</keyword>
<proteinExistence type="predicted"/>
<name>A0A6M0K013_9GAMM</name>
<dbReference type="Proteomes" id="UP000483379">
    <property type="component" value="Unassembled WGS sequence"/>
</dbReference>